<sequence length="1446" mass="158576">MFTKATAHLRPFIRLPSSHSPASPDHFTSNPSLLHHLPQHGSSNALVIHGQHSAQTGGASGHAGRAGYGGGANAGGGYTGHARAFMSLPQTASADSSSTNFDEKKENASPNTPLLFRQRLSKAPRVVYMNESVRARREIEARKGGKEFTVVDIDQKQRRRSIANYASGREPLSRSSTPQLLSRSSTPLELLQVGVPQHRSISLRALSTSTRAMEAEDVEAIEERERMTPRVQTPKSRTMGQSKRVLMDLAGKEDIFGQKLGGLRRNSTAALERPSLDQPPFDLSSPTSPESESDKLLEQGILDALNQARSNYDAKATERLVQHYRSPRKLAPLSPDAAPGVPELASAYPLPSSFTLRGYNTCLFALLQLRSPGKSIAPILELYNELLERDLIPDNTTYGTVIRALSMREQEILENKAAWELTKRWGLWLQETSGYPWDTAEAASRDADVKTYMSEGNLNSALKLFRAAALTGQANFAVSTYGSLLAAMSLKDSPDLEGMKQIVQFGRENKVQGLVSVYKQLIVAAAKAGKEAELSQVWEEFETLAGQASAEEWGSSLSAARIEGLKRESYEKGFVAFLQVGDLSKAFEIFSRMAESAEASESTSAIPAANVNTCGELVVGLAKIGQIDLALEWLDKVSSTPLVQQEQFHRLNVSHLAAFADELIFDDRVLDAVSVMTRIKNLSPDVEHFTRSAVQYRIWRGHTALTSAAAKAASPEERDAFLKGSRDLLAVFSSRVQPDSLIKHIEILAQAGHFTAIPEIFSLVDKAGNLSPRYLRSYASALDRVASLEMPFGDRIKIIEAFSCFQQKLTPVVAESVVQSYAVQRKTGSAQEFGLTPQAAFTLVESLAVYPTEKVQQGDLDTVLEQLMTDIQEIDAGENSSLRKAQQHFAVGRLAEILAFRFGVERAESMLSPVFGDAAKEMVRPAVEETASESELSSGEVSETATSATSAMLSLTVSEALTRNIDRFAQRNPSITPLDAYAILRTGLQKQEVPRLETLLNLVDHLARASDEPKVRELYDLAQIVLHTLVRPEAQAQSWYAIENAMLIACCHLGHLEEAGLHRAQIVQAGFAPSSDAYATMIASSKDTTDDALVARELWEEALSMGVKPHLFLYNTIISKLSRARKAESALELFGRMKDSGIKPSSVTYGAVINACCRVGDAQSAETLFEEMVSKPNFRPRVPPYNTMMQFYLQTQPNRERVLHYYSALQQARVPPSAHTYKLLLDAYATLSPTDIPSMELVFSRLSGDRNVRVQGTHWASLISGYGLHANDLSKAKEIFESIPSKQKGNVQESVVWEAWLNVLSQKATIVELEEAHNKMVECGVQPTAYVYNVLINGYSRAGTIERAREVFESMGDSVSGVAAPNNHPTLLTSSGHAKPSTKAIISSGVVYREPSTYEAMIRAEVSCGDKARAEDVLRRMEERGYPVAVFMRGKAALDGEAPRFV</sequence>
<gene>
    <name evidence="7" type="ORF">L202_05581</name>
</gene>
<evidence type="ECO:0000313" key="7">
    <source>
        <dbReference type="EMBL" id="ODN77039.1"/>
    </source>
</evidence>
<dbReference type="Pfam" id="PF12854">
    <property type="entry name" value="PPR_1"/>
    <property type="match status" value="1"/>
</dbReference>
<dbReference type="Pfam" id="PF01535">
    <property type="entry name" value="PPR"/>
    <property type="match status" value="1"/>
</dbReference>
<feature type="repeat" description="PPR" evidence="5">
    <location>
        <begin position="1394"/>
        <end position="1428"/>
    </location>
</feature>
<dbReference type="PROSITE" id="PS51375">
    <property type="entry name" value="PPR"/>
    <property type="match status" value="4"/>
</dbReference>
<dbReference type="PANTHER" id="PTHR47447">
    <property type="entry name" value="OS03G0856100 PROTEIN"/>
    <property type="match status" value="1"/>
</dbReference>
<feature type="region of interest" description="Disordered" evidence="6">
    <location>
        <begin position="90"/>
        <end position="109"/>
    </location>
</feature>
<proteinExistence type="inferred from homology"/>
<feature type="region of interest" description="Disordered" evidence="6">
    <location>
        <begin position="14"/>
        <end position="39"/>
    </location>
</feature>
<feature type="region of interest" description="Disordered" evidence="6">
    <location>
        <begin position="270"/>
        <end position="294"/>
    </location>
</feature>
<evidence type="ECO:0000256" key="6">
    <source>
        <dbReference type="SAM" id="MobiDB-lite"/>
    </source>
</evidence>
<dbReference type="RefSeq" id="XP_018992413.1">
    <property type="nucleotide sequence ID" value="XM_019139922.1"/>
</dbReference>
<evidence type="ECO:0000256" key="2">
    <source>
        <dbReference type="ARBA" id="ARBA00022737"/>
    </source>
</evidence>
<accession>A0A1E3HL31</accession>
<keyword evidence="8" id="KW-1185">Reference proteome</keyword>
<dbReference type="PANTHER" id="PTHR47447:SF17">
    <property type="entry name" value="OS12G0638900 PROTEIN"/>
    <property type="match status" value="1"/>
</dbReference>
<keyword evidence="2" id="KW-0677">Repeat</keyword>
<feature type="repeat" description="PPR" evidence="5">
    <location>
        <begin position="1145"/>
        <end position="1175"/>
    </location>
</feature>
<dbReference type="STRING" id="1295533.A0A1E3HL31"/>
<dbReference type="Pfam" id="PF13041">
    <property type="entry name" value="PPR_2"/>
    <property type="match status" value="1"/>
</dbReference>
<organism evidence="7 8">
    <name type="scientific">Cryptococcus amylolentus CBS 6039</name>
    <dbReference type="NCBI Taxonomy" id="1295533"/>
    <lineage>
        <taxon>Eukaryota</taxon>
        <taxon>Fungi</taxon>
        <taxon>Dikarya</taxon>
        <taxon>Basidiomycota</taxon>
        <taxon>Agaricomycotina</taxon>
        <taxon>Tremellomycetes</taxon>
        <taxon>Tremellales</taxon>
        <taxon>Cryptococcaceae</taxon>
        <taxon>Cryptococcus</taxon>
    </lineage>
</organism>
<evidence type="ECO:0008006" key="9">
    <source>
        <dbReference type="Google" id="ProtNLM"/>
    </source>
</evidence>
<dbReference type="Gene3D" id="1.25.40.10">
    <property type="entry name" value="Tetratricopeptide repeat domain"/>
    <property type="match status" value="3"/>
</dbReference>
<feature type="repeat" description="PPR" evidence="5">
    <location>
        <begin position="1328"/>
        <end position="1358"/>
    </location>
</feature>
<dbReference type="GeneID" id="30156890"/>
<dbReference type="InterPro" id="IPR011990">
    <property type="entry name" value="TPR-like_helical_dom_sf"/>
</dbReference>
<feature type="compositionally biased region" description="Polar residues" evidence="6">
    <location>
        <begin position="90"/>
        <end position="100"/>
    </location>
</feature>
<evidence type="ECO:0000256" key="1">
    <source>
        <dbReference type="ARBA" id="ARBA00006192"/>
    </source>
</evidence>
<evidence type="ECO:0000256" key="5">
    <source>
        <dbReference type="PROSITE-ProRule" id="PRU00708"/>
    </source>
</evidence>
<feature type="compositionally biased region" description="Polar residues" evidence="6">
    <location>
        <begin position="17"/>
        <end position="32"/>
    </location>
</feature>
<evidence type="ECO:0000256" key="3">
    <source>
        <dbReference type="ARBA" id="ARBA00044493"/>
    </source>
</evidence>
<evidence type="ECO:0000313" key="8">
    <source>
        <dbReference type="Proteomes" id="UP000094065"/>
    </source>
</evidence>
<dbReference type="OrthoDB" id="411857at2759"/>
<feature type="repeat" description="PPR" evidence="5">
    <location>
        <begin position="1110"/>
        <end position="1144"/>
    </location>
</feature>
<dbReference type="Proteomes" id="UP000094065">
    <property type="component" value="Unassembled WGS sequence"/>
</dbReference>
<dbReference type="NCBIfam" id="TIGR00756">
    <property type="entry name" value="PPR"/>
    <property type="match status" value="3"/>
</dbReference>
<comment type="caution">
    <text evidence="7">The sequence shown here is derived from an EMBL/GenBank/DDBJ whole genome shotgun (WGS) entry which is preliminary data.</text>
</comment>
<name>A0A1E3HL31_9TREE</name>
<dbReference type="EMBL" id="AWGJ01000008">
    <property type="protein sequence ID" value="ODN77039.1"/>
    <property type="molecule type" value="Genomic_DNA"/>
</dbReference>
<protein>
    <recommendedName>
        <fullName evidence="9">Pentacotripeptide-repeat region of PRORP domain-containing protein</fullName>
    </recommendedName>
</protein>
<evidence type="ECO:0000256" key="4">
    <source>
        <dbReference type="ARBA" id="ARBA00044511"/>
    </source>
</evidence>
<comment type="similarity">
    <text evidence="1">Belongs to the CCM1 family.</text>
</comment>
<comment type="function">
    <text evidence="3">Regulates mitochondrial small subunit maturation by controlling 15S rRNA 5'-end processing. Localizes to the 5' precursor of the 15S rRNA in a position that is subsequently occupied by mS47 in the mature yeast mtSSU. Uses structure and sequence-specific RNA recognition, binding to a single-stranded region of the precursor and specifically recognizing bases -6 to -1. The exchange of Ccm1 for mS47 is coupled to the irreversible removal of precursor rRNA that is accompanied by conformational changes of the mitoribosomal proteins uS5m and mS26. These conformational changes signal completion of 5'-end rRNA processing through protection of the mature 5'-end of the 15S rRNA and stabilization of mS47. The removal of the 5' precursor together with the dissociation of Ccm1 may be catalyzed by the 5'-3' exoribonuclease Pet127. Involved in the specific removal of group I introns in mitochondrial encoded transcripts.</text>
</comment>
<comment type="subunit">
    <text evidence="4">Binds to mitochondrial small subunit 15S rRNA.</text>
</comment>
<reference evidence="7 8" key="1">
    <citation type="submission" date="2016-06" db="EMBL/GenBank/DDBJ databases">
        <title>Evolution of pathogenesis and genome organization in the Tremellales.</title>
        <authorList>
            <person name="Cuomo C."/>
            <person name="Litvintseva A."/>
            <person name="Heitman J."/>
            <person name="Chen Y."/>
            <person name="Sun S."/>
            <person name="Springer D."/>
            <person name="Dromer F."/>
            <person name="Young S."/>
            <person name="Zeng Q."/>
            <person name="Chapman S."/>
            <person name="Gujja S."/>
            <person name="Saif S."/>
            <person name="Birren B."/>
        </authorList>
    </citation>
    <scope>NUCLEOTIDE SEQUENCE [LARGE SCALE GENOMIC DNA]</scope>
    <source>
        <strain evidence="7 8">CBS 6039</strain>
    </source>
</reference>
<dbReference type="InterPro" id="IPR002885">
    <property type="entry name" value="PPR_rpt"/>
</dbReference>